<evidence type="ECO:0000259" key="4">
    <source>
        <dbReference type="Pfam" id="PF03441"/>
    </source>
</evidence>
<evidence type="ECO:0000256" key="2">
    <source>
        <dbReference type="ARBA" id="ARBA00022827"/>
    </source>
</evidence>
<keyword evidence="6" id="KW-1185">Reference proteome</keyword>
<dbReference type="Gene3D" id="1.10.579.10">
    <property type="entry name" value="DNA Cyclobutane Dipyrimidine Photolyase, subunit A, domain 3"/>
    <property type="match status" value="1"/>
</dbReference>
<dbReference type="Pfam" id="PF03441">
    <property type="entry name" value="FAD_binding_7"/>
    <property type="match status" value="1"/>
</dbReference>
<organism evidence="5 6">
    <name type="scientific">Jannaschia donghaensis</name>
    <dbReference type="NCBI Taxonomy" id="420998"/>
    <lineage>
        <taxon>Bacteria</taxon>
        <taxon>Pseudomonadati</taxon>
        <taxon>Pseudomonadota</taxon>
        <taxon>Alphaproteobacteria</taxon>
        <taxon>Rhodobacterales</taxon>
        <taxon>Roseobacteraceae</taxon>
        <taxon>Jannaschia</taxon>
    </lineage>
</organism>
<dbReference type="EC" id="4.1.99.3" evidence="5"/>
<keyword evidence="2 3" id="KW-0274">FAD</keyword>
<dbReference type="InterPro" id="IPR002081">
    <property type="entry name" value="Cryptochrome/DNA_photolyase_1"/>
</dbReference>
<dbReference type="SUPFAM" id="SSF48173">
    <property type="entry name" value="Cryptochrome/photolyase FAD-binding domain"/>
    <property type="match status" value="1"/>
</dbReference>
<dbReference type="GO" id="GO:0071949">
    <property type="term" value="F:FAD binding"/>
    <property type="evidence" value="ECO:0007669"/>
    <property type="project" value="TreeGrafter"/>
</dbReference>
<dbReference type="Gene3D" id="1.25.40.80">
    <property type="match status" value="1"/>
</dbReference>
<accession>A0A0M6YMH7</accession>
<dbReference type="InterPro" id="IPR036134">
    <property type="entry name" value="Crypto/Photolyase_FAD-like_sf"/>
</dbReference>
<protein>
    <submittedName>
        <fullName evidence="5">Deoxyribodipyrimidine photo-lyase</fullName>
        <ecNumber evidence="5">4.1.99.3</ecNumber>
    </submittedName>
</protein>
<evidence type="ECO:0000256" key="1">
    <source>
        <dbReference type="ARBA" id="ARBA00022630"/>
    </source>
</evidence>
<dbReference type="PANTHER" id="PTHR11455:SF9">
    <property type="entry name" value="CRYPTOCHROME CIRCADIAN CLOCK 5 ISOFORM X1"/>
    <property type="match status" value="1"/>
</dbReference>
<feature type="binding site" evidence="3">
    <location>
        <begin position="95"/>
        <end position="102"/>
    </location>
    <ligand>
        <name>FAD</name>
        <dbReference type="ChEBI" id="CHEBI:57692"/>
    </ligand>
</feature>
<feature type="binding site" evidence="3">
    <location>
        <position position="45"/>
    </location>
    <ligand>
        <name>FAD</name>
        <dbReference type="ChEBI" id="CHEBI:57692"/>
    </ligand>
</feature>
<reference evidence="5 6" key="1">
    <citation type="submission" date="2015-07" db="EMBL/GenBank/DDBJ databases">
        <authorList>
            <person name="Noorani M."/>
        </authorList>
    </citation>
    <scope>NUCLEOTIDE SEQUENCE [LARGE SCALE GENOMIC DNA]</scope>
    <source>
        <strain evidence="5 6">CECT 7802</strain>
    </source>
</reference>
<dbReference type="Proteomes" id="UP000049222">
    <property type="component" value="Unassembled WGS sequence"/>
</dbReference>
<dbReference type="GO" id="GO:0003904">
    <property type="term" value="F:deoxyribodipyrimidine photo-lyase activity"/>
    <property type="evidence" value="ECO:0007669"/>
    <property type="project" value="UniProtKB-EC"/>
</dbReference>
<dbReference type="InterPro" id="IPR005101">
    <property type="entry name" value="Cryptochr/Photolyase_FAD-bd"/>
</dbReference>
<gene>
    <name evidence="5" type="primary">phrA</name>
    <name evidence="5" type="ORF">JDO7802_02886</name>
</gene>
<evidence type="ECO:0000256" key="3">
    <source>
        <dbReference type="PIRSR" id="PIRSR602081-1"/>
    </source>
</evidence>
<dbReference type="EMBL" id="CXSU01000012">
    <property type="protein sequence ID" value="CTQ50855.1"/>
    <property type="molecule type" value="Genomic_DNA"/>
</dbReference>
<dbReference type="GO" id="GO:0003677">
    <property type="term" value="F:DNA binding"/>
    <property type="evidence" value="ECO:0007669"/>
    <property type="project" value="TreeGrafter"/>
</dbReference>
<evidence type="ECO:0000313" key="6">
    <source>
        <dbReference type="Proteomes" id="UP000049222"/>
    </source>
</evidence>
<sequence length="414" mass="45813">MLQRPTLWRMKDTPANTAPALTFTPTRAAGLERLEAFLPRAGRAYADGRNHDLPGHPHVSSMSPWLAHRAITEAEMAGRILDRFGPATAEKMLSEIVWRAYFKGWLERRPSTWTDYKRGLKGARDRLATSSGLRRAWEEACGGTTGIAPFDDWAAELVNTGYLHNHARMWFASIWMHTLRLPWELGADFFLRHLLDGDAASNTLSWRWVAGLHTKGRPYPARASNIAKFTGDRYDARDLGHRLTPSGEIEALDGPPHPDPQAVPDDVPLPSGRIGLLLHEDDLHPDYLLARGLEPAGTAAFIAPAGRSPLTIASHVTHFTTALAQNAVSRADAQGPVTTDGEEIAAWAKDFDHIVTPYAPTGWLRDALDDLPLQTHRPLRDWDAAAWPQATAGFFKVKKKIPDILDTIPSDCGH</sequence>
<name>A0A0M6YMH7_9RHOB</name>
<dbReference type="PANTHER" id="PTHR11455">
    <property type="entry name" value="CRYPTOCHROME"/>
    <property type="match status" value="1"/>
</dbReference>
<keyword evidence="1 3" id="KW-0285">Flavoprotein</keyword>
<keyword evidence="5" id="KW-0456">Lyase</keyword>
<comment type="cofactor">
    <cofactor evidence="3">
        <name>FAD</name>
        <dbReference type="ChEBI" id="CHEBI:57692"/>
    </cofactor>
    <text evidence="3">Binds 1 FAD per subunit.</text>
</comment>
<proteinExistence type="predicted"/>
<dbReference type="AlphaFoldDB" id="A0A0M6YMH7"/>
<dbReference type="STRING" id="420998.JDO7802_02886"/>
<feature type="binding site" evidence="3">
    <location>
        <begin position="196"/>
        <end position="198"/>
    </location>
    <ligand>
        <name>FAD</name>
        <dbReference type="ChEBI" id="CHEBI:57692"/>
    </ligand>
</feature>
<evidence type="ECO:0000313" key="5">
    <source>
        <dbReference type="EMBL" id="CTQ50855.1"/>
    </source>
</evidence>
<feature type="domain" description="Cryptochrome/DNA photolyase FAD-binding" evidence="4">
    <location>
        <begin position="93"/>
        <end position="229"/>
    </location>
</feature>